<reference evidence="2" key="1">
    <citation type="journal article" date="2019" name="Int. J. Syst. Evol. Microbiol.">
        <title>The Global Catalogue of Microorganisms (GCM) 10K type strain sequencing project: providing services to taxonomists for standard genome sequencing and annotation.</title>
        <authorList>
            <consortium name="The Broad Institute Genomics Platform"/>
            <consortium name="The Broad Institute Genome Sequencing Center for Infectious Disease"/>
            <person name="Wu L."/>
            <person name="Ma J."/>
        </authorList>
    </citation>
    <scope>NUCLEOTIDE SEQUENCE [LARGE SCALE GENOMIC DNA]</scope>
    <source>
        <strain evidence="2">CGMCC 1.15043</strain>
    </source>
</reference>
<evidence type="ECO:0000313" key="2">
    <source>
        <dbReference type="Proteomes" id="UP000615455"/>
    </source>
</evidence>
<sequence>MVDKITKIRAICFIDREIERVLKDLEGGSVTRDQAIGSLNTMFNISSGIEDTQHMQMICRIITYLRSTNIYVQVKKMYLNRYFHESESVLVDSKELENEMEMKMPRINRLEKIVR</sequence>
<gene>
    <name evidence="1" type="ORF">GCM10008018_59990</name>
</gene>
<accession>A0ABQ1FD70</accession>
<organism evidence="1 2">
    <name type="scientific">Paenibacillus marchantiophytorum</name>
    <dbReference type="NCBI Taxonomy" id="1619310"/>
    <lineage>
        <taxon>Bacteria</taxon>
        <taxon>Bacillati</taxon>
        <taxon>Bacillota</taxon>
        <taxon>Bacilli</taxon>
        <taxon>Bacillales</taxon>
        <taxon>Paenibacillaceae</taxon>
        <taxon>Paenibacillus</taxon>
    </lineage>
</organism>
<dbReference type="RefSeq" id="WP_189018868.1">
    <property type="nucleotide sequence ID" value="NZ_BMHE01000049.1"/>
</dbReference>
<dbReference type="EMBL" id="BMHE01000049">
    <property type="protein sequence ID" value="GGA06043.1"/>
    <property type="molecule type" value="Genomic_DNA"/>
</dbReference>
<proteinExistence type="predicted"/>
<dbReference type="Proteomes" id="UP000615455">
    <property type="component" value="Unassembled WGS sequence"/>
</dbReference>
<keyword evidence="2" id="KW-1185">Reference proteome</keyword>
<protein>
    <submittedName>
        <fullName evidence="1">Uncharacterized protein</fullName>
    </submittedName>
</protein>
<name>A0ABQ1FD70_9BACL</name>
<comment type="caution">
    <text evidence="1">The sequence shown here is derived from an EMBL/GenBank/DDBJ whole genome shotgun (WGS) entry which is preliminary data.</text>
</comment>
<evidence type="ECO:0000313" key="1">
    <source>
        <dbReference type="EMBL" id="GGA06043.1"/>
    </source>
</evidence>